<dbReference type="Pfam" id="PF13401">
    <property type="entry name" value="AAA_22"/>
    <property type="match status" value="1"/>
</dbReference>
<dbReference type="SUPFAM" id="SSF52540">
    <property type="entry name" value="P-loop containing nucleoside triphosphate hydrolases"/>
    <property type="match status" value="1"/>
</dbReference>
<organism evidence="2 3">
    <name type="scientific">Pyrobaculum oguniense (strain DSM 13380 / JCM 10595 / TE7)</name>
    <dbReference type="NCBI Taxonomy" id="698757"/>
    <lineage>
        <taxon>Archaea</taxon>
        <taxon>Thermoproteota</taxon>
        <taxon>Thermoprotei</taxon>
        <taxon>Thermoproteales</taxon>
        <taxon>Thermoproteaceae</taxon>
        <taxon>Pyrobaculum</taxon>
    </lineage>
</organism>
<gene>
    <name evidence="2" type="ORF">Pogu_ECE017</name>
</gene>
<evidence type="ECO:0000313" key="3">
    <source>
        <dbReference type="Proteomes" id="UP000009062"/>
    </source>
</evidence>
<feature type="domain" description="ORC1/DEAH AAA+ ATPase" evidence="1">
    <location>
        <begin position="5"/>
        <end position="123"/>
    </location>
</feature>
<evidence type="ECO:0000313" key="2">
    <source>
        <dbReference type="EMBL" id="AFA40844.1"/>
    </source>
</evidence>
<dbReference type="InterPro" id="IPR027417">
    <property type="entry name" value="P-loop_NTPase"/>
</dbReference>
<dbReference type="eggNOG" id="arCOG00280">
    <property type="taxonomic scope" value="Archaea"/>
</dbReference>
<accession>H6QE14</accession>
<dbReference type="AlphaFoldDB" id="H6QE14"/>
<evidence type="ECO:0000259" key="1">
    <source>
        <dbReference type="Pfam" id="PF13401"/>
    </source>
</evidence>
<reference evidence="2 3" key="1">
    <citation type="submission" date="2012-01" db="EMBL/GenBank/DDBJ databases">
        <title>Complete Genome Sequence of Pyrobaculum oguniense.</title>
        <authorList>
            <person name="Bernick D.L."/>
            <person name="Karplus K."/>
            <person name="Lui L.M."/>
            <person name="Coker J.K.C."/>
            <person name="Murphy J.N."/>
            <person name="Cozen A.E."/>
            <person name="Chan P.P."/>
            <person name="Lowe T.M."/>
        </authorList>
    </citation>
    <scope>NUCLEOTIDE SEQUENCE [LARGE SCALE GENOMIC DNA]</scope>
    <source>
        <strain evidence="2 3">TE7</strain>
        <plasmid evidence="2 3">extrachromosomal element</plasmid>
    </source>
</reference>
<dbReference type="EMBL" id="CP003317">
    <property type="protein sequence ID" value="AFA40844.1"/>
    <property type="molecule type" value="Genomic_DNA"/>
</dbReference>
<dbReference type="Gene3D" id="3.40.50.300">
    <property type="entry name" value="P-loop containing nucleotide triphosphate hydrolases"/>
    <property type="match status" value="1"/>
</dbReference>
<dbReference type="Proteomes" id="UP000009062">
    <property type="component" value="Plasmid extrachromosomal element"/>
</dbReference>
<dbReference type="KEGG" id="pog:Pogu_ECE017"/>
<keyword evidence="3" id="KW-1185">Reference proteome</keyword>
<keyword evidence="2" id="KW-0614">Plasmid</keyword>
<geneLocation type="plasmid" evidence="2 3">
    <name>extrachromosomal element</name>
</geneLocation>
<name>H6QE14_PYROT</name>
<protein>
    <submittedName>
        <fullName evidence="2">ATPase</fullName>
    </submittedName>
</protein>
<dbReference type="InterPro" id="IPR049945">
    <property type="entry name" value="AAA_22"/>
</dbReference>
<dbReference type="GO" id="GO:0016887">
    <property type="term" value="F:ATP hydrolysis activity"/>
    <property type="evidence" value="ECO:0007669"/>
    <property type="project" value="InterPro"/>
</dbReference>
<proteinExistence type="predicted"/>
<sequence length="223" mass="25320">MIIKGDEIVVIIGRKGHGKTTLLKALASQLQRRAIFDILGSYRDFGALVPTAAEVCAYDKAVYIPHSEAPEQEFEAFAAAVLQCGYRTIILDEAHWIYRPKSVGKNAQFVLRLGRHVGVGIWMATHRVLDLAKLVYQQADHIFLGKLLVPRDLEELRRIYGPVVNEAKELDRGEFLYINIETMKTKRIKIFKRQVGTNREVNLSNNNIESNTKTEAEEEDDIL</sequence>
<dbReference type="HOGENOM" id="CLU_1237961_0_0_2"/>